<evidence type="ECO:0000313" key="1">
    <source>
        <dbReference type="EMBL" id="CAG36318.1"/>
    </source>
</evidence>
<dbReference type="AlphaFoldDB" id="Q6AMV6"/>
<dbReference type="RefSeq" id="WP_011188830.1">
    <property type="nucleotide sequence ID" value="NC_006138.1"/>
</dbReference>
<accession>Q6AMV6</accession>
<dbReference type="HOGENOM" id="CLU_096743_0_0_7"/>
<protein>
    <submittedName>
        <fullName evidence="1">Uncharacterized protein</fullName>
    </submittedName>
</protein>
<gene>
    <name evidence="1" type="ordered locus">DP1589</name>
</gene>
<dbReference type="EMBL" id="CR522870">
    <property type="protein sequence ID" value="CAG36318.1"/>
    <property type="molecule type" value="Genomic_DNA"/>
</dbReference>
<sequence>MGRAVSIIGTTYVGLLDKDKKLVGGYRRVGECYPFKIKVETEQKKMESRQRESAGQTLHTKNRVSAIGGSINIREWTAANLAWALSGTEVLNTAVAGTVADESVTLIADNWVRLAHQNISAVKIADAAEGSDFEVNAPLGLIRFITGGALSATAVSVAYSYAEESGYRVDIGNKSLVRVAIMIDGENEYTGEAISAVFDSVVLSSSAEISLISEPDNEYEELPFELSFETLPGKKSPGYINGLPL</sequence>
<dbReference type="eggNOG" id="ENOG5031B0T">
    <property type="taxonomic scope" value="Bacteria"/>
</dbReference>
<reference evidence="2" key="1">
    <citation type="journal article" date="2004" name="Environ. Microbiol.">
        <title>The genome of Desulfotalea psychrophila, a sulfate-reducing bacterium from permanently cold Arctic sediments.</title>
        <authorList>
            <person name="Rabus R."/>
            <person name="Ruepp A."/>
            <person name="Frickey T."/>
            <person name="Rattei T."/>
            <person name="Fartmann B."/>
            <person name="Stark M."/>
            <person name="Bauer M."/>
            <person name="Zibat A."/>
            <person name="Lombardot T."/>
            <person name="Becker I."/>
            <person name="Amann J."/>
            <person name="Gellner K."/>
            <person name="Teeling H."/>
            <person name="Leuschner W.D."/>
            <person name="Gloeckner F.-O."/>
            <person name="Lupas A.N."/>
            <person name="Amann R."/>
            <person name="Klenk H.-P."/>
        </authorList>
    </citation>
    <scope>NUCLEOTIDE SEQUENCE [LARGE SCALE GENOMIC DNA]</scope>
    <source>
        <strain evidence="2">DSM 12343 / LSv54</strain>
    </source>
</reference>
<evidence type="ECO:0000313" key="2">
    <source>
        <dbReference type="Proteomes" id="UP000000602"/>
    </source>
</evidence>
<name>Q6AMV6_DESPS</name>
<dbReference type="KEGG" id="dps:DP1589"/>
<dbReference type="Proteomes" id="UP000000602">
    <property type="component" value="Chromosome"/>
</dbReference>
<proteinExistence type="predicted"/>
<dbReference type="STRING" id="177439.DP1589"/>
<keyword evidence="2" id="KW-1185">Reference proteome</keyword>
<dbReference type="OrthoDB" id="8807675at2"/>
<organism evidence="1 2">
    <name type="scientific">Desulfotalea psychrophila (strain LSv54 / DSM 12343)</name>
    <dbReference type="NCBI Taxonomy" id="177439"/>
    <lineage>
        <taxon>Bacteria</taxon>
        <taxon>Pseudomonadati</taxon>
        <taxon>Thermodesulfobacteriota</taxon>
        <taxon>Desulfobulbia</taxon>
        <taxon>Desulfobulbales</taxon>
        <taxon>Desulfocapsaceae</taxon>
        <taxon>Desulfotalea</taxon>
    </lineage>
</organism>